<feature type="compositionally biased region" description="Low complexity" evidence="7">
    <location>
        <begin position="11"/>
        <end position="30"/>
    </location>
</feature>
<dbReference type="Gene3D" id="3.40.50.150">
    <property type="entry name" value="Vaccinia Virus protein VP39"/>
    <property type="match status" value="1"/>
</dbReference>
<keyword evidence="3" id="KW-0808">Transferase</keyword>
<dbReference type="Proteomes" id="UP000198781">
    <property type="component" value="Unassembled WGS sequence"/>
</dbReference>
<dbReference type="GO" id="GO:0008610">
    <property type="term" value="P:lipid biosynthetic process"/>
    <property type="evidence" value="ECO:0007669"/>
    <property type="project" value="InterPro"/>
</dbReference>
<evidence type="ECO:0000256" key="6">
    <source>
        <dbReference type="PIRSR" id="PIRSR003085-1"/>
    </source>
</evidence>
<name>A0A1G6NQV0_9BURK</name>
<accession>A0A1G6NQV0</accession>
<evidence type="ECO:0000256" key="7">
    <source>
        <dbReference type="SAM" id="MobiDB-lite"/>
    </source>
</evidence>
<dbReference type="InterPro" id="IPR029063">
    <property type="entry name" value="SAM-dependent_MTases_sf"/>
</dbReference>
<organism evidence="8 9">
    <name type="scientific">Paracidovorax valerianellae</name>
    <dbReference type="NCBI Taxonomy" id="187868"/>
    <lineage>
        <taxon>Bacteria</taxon>
        <taxon>Pseudomonadati</taxon>
        <taxon>Pseudomonadota</taxon>
        <taxon>Betaproteobacteria</taxon>
        <taxon>Burkholderiales</taxon>
        <taxon>Comamonadaceae</taxon>
        <taxon>Paracidovorax</taxon>
    </lineage>
</organism>
<dbReference type="PIRSF" id="PIRSF003085">
    <property type="entry name" value="CMAS"/>
    <property type="match status" value="1"/>
</dbReference>
<dbReference type="STRING" id="187868.SAMN05192589_10324"/>
<proteinExistence type="inferred from homology"/>
<evidence type="ECO:0000313" key="8">
    <source>
        <dbReference type="EMBL" id="SDC70051.1"/>
    </source>
</evidence>
<dbReference type="RefSeq" id="WP_092741137.1">
    <property type="nucleotide sequence ID" value="NZ_FMZC01000003.1"/>
</dbReference>
<evidence type="ECO:0000256" key="5">
    <source>
        <dbReference type="ARBA" id="ARBA00023098"/>
    </source>
</evidence>
<dbReference type="GO" id="GO:0032259">
    <property type="term" value="P:methylation"/>
    <property type="evidence" value="ECO:0007669"/>
    <property type="project" value="UniProtKB-KW"/>
</dbReference>
<protein>
    <submittedName>
        <fullName evidence="8">Cyclopropane-fatty-acyl-phospholipid synthase</fullName>
    </submittedName>
</protein>
<sequence>MTPPTPSTGLPTDGAHAGATAATTHPTTRTSWRSRPLERILRRLLTNVSCGTLTVELPGGERAEGRGAEPGPHGTIVLHRWKPLWRLAVGGDLGLAESYRQGEWSSPDLAALLELGVRNEAGWGRALQASLPARLVARLFHLRRANTRRGSRQNIAFHYDMGNDFYTQWLDPDMLYSSAIYATGQESLEQAQQAKLARIATLLSPKAGERVLEIGCGWGALAIALARDTGADVTGLTLSSEQLRHARQRVQEESLTERVNLRLQDYRDVDGQFDHIVSIEMLEAVGERYWPAYFETLKERLRPGGRAVVQVITIADEHFEQYRSTTDFIQRYIFPGGMLPSPSRLRDAMAQAGLALQAAETFGPSYATTLAEWRHRFLSAWPSIEPLGFDAPFRRLWEYYLCYCEAGFSTGRVDVGLYTIVHADTGATAARPVPSAG</sequence>
<dbReference type="GO" id="GO:0008168">
    <property type="term" value="F:methyltransferase activity"/>
    <property type="evidence" value="ECO:0007669"/>
    <property type="project" value="UniProtKB-KW"/>
</dbReference>
<feature type="active site" evidence="6">
    <location>
        <position position="404"/>
    </location>
</feature>
<evidence type="ECO:0000313" key="9">
    <source>
        <dbReference type="Proteomes" id="UP000198781"/>
    </source>
</evidence>
<dbReference type="OrthoDB" id="9782855at2"/>
<evidence type="ECO:0000256" key="4">
    <source>
        <dbReference type="ARBA" id="ARBA00022691"/>
    </source>
</evidence>
<keyword evidence="5" id="KW-0443">Lipid metabolism</keyword>
<dbReference type="PANTHER" id="PTHR43667">
    <property type="entry name" value="CYCLOPROPANE-FATTY-ACYL-PHOSPHOLIPID SYNTHASE"/>
    <property type="match status" value="1"/>
</dbReference>
<dbReference type="InterPro" id="IPR050723">
    <property type="entry name" value="CFA/CMAS"/>
</dbReference>
<keyword evidence="4" id="KW-0949">S-adenosyl-L-methionine</keyword>
<keyword evidence="2" id="KW-0489">Methyltransferase</keyword>
<dbReference type="Pfam" id="PF02353">
    <property type="entry name" value="CMAS"/>
    <property type="match status" value="1"/>
</dbReference>
<dbReference type="AlphaFoldDB" id="A0A1G6NQV0"/>
<feature type="region of interest" description="Disordered" evidence="7">
    <location>
        <begin position="1"/>
        <end position="33"/>
    </location>
</feature>
<keyword evidence="9" id="KW-1185">Reference proteome</keyword>
<gene>
    <name evidence="8" type="ORF">SAMN05192589_10324</name>
</gene>
<dbReference type="SUPFAM" id="SSF53335">
    <property type="entry name" value="S-adenosyl-L-methionine-dependent methyltransferases"/>
    <property type="match status" value="1"/>
</dbReference>
<evidence type="ECO:0000256" key="3">
    <source>
        <dbReference type="ARBA" id="ARBA00022679"/>
    </source>
</evidence>
<evidence type="ECO:0000256" key="1">
    <source>
        <dbReference type="ARBA" id="ARBA00010815"/>
    </source>
</evidence>
<dbReference type="EMBL" id="FMZC01000003">
    <property type="protein sequence ID" value="SDC70051.1"/>
    <property type="molecule type" value="Genomic_DNA"/>
</dbReference>
<dbReference type="InterPro" id="IPR003333">
    <property type="entry name" value="CMAS"/>
</dbReference>
<dbReference type="CDD" id="cd02440">
    <property type="entry name" value="AdoMet_MTases"/>
    <property type="match status" value="1"/>
</dbReference>
<dbReference type="PANTHER" id="PTHR43667:SF2">
    <property type="entry name" value="FATTY ACID C-METHYL TRANSFERASE"/>
    <property type="match status" value="1"/>
</dbReference>
<evidence type="ECO:0000256" key="2">
    <source>
        <dbReference type="ARBA" id="ARBA00022603"/>
    </source>
</evidence>
<reference evidence="8 9" key="1">
    <citation type="submission" date="2016-10" db="EMBL/GenBank/DDBJ databases">
        <authorList>
            <person name="de Groot N.N."/>
        </authorList>
    </citation>
    <scope>NUCLEOTIDE SEQUENCE [LARGE SCALE GENOMIC DNA]</scope>
    <source>
        <strain evidence="8 9">DSM 16619</strain>
    </source>
</reference>
<comment type="similarity">
    <text evidence="1">Belongs to the CFA/CMAS family.</text>
</comment>